<comment type="pathway">
    <text evidence="5">Amino-acid biosynthesis; L-methionine biosynthesis via de novo pathway; L-homocysteine from L-cystathionine: step 1/1.</text>
</comment>
<feature type="modified residue" description="N6-(pyridoxal phosphate)lysine" evidence="8">
    <location>
        <position position="204"/>
    </location>
</feature>
<protein>
    <submittedName>
        <fullName evidence="10">Cystathionine beta-lyase</fullName>
    </submittedName>
</protein>
<proteinExistence type="inferred from homology"/>
<evidence type="ECO:0000256" key="4">
    <source>
        <dbReference type="ARBA" id="ARBA00023239"/>
    </source>
</evidence>
<evidence type="ECO:0000313" key="11">
    <source>
        <dbReference type="Proteomes" id="UP000254939"/>
    </source>
</evidence>
<sequence>MKDLTRCVITPEVNTEGFKSLAIGVHRASTIVFDNAADYANRGARGPDGYSYGLYGTPTTRTLEAKLTALEQGARTFLVPSGQAANTIAVLPFLKAGDGILIADTAYPPMRDFADTDLARFDVEVDYYDPLDLSDLERRINSRTKIVWCESPGSTTMEVQDLPRIAQLAHKHGALVGCDNTWATPINYKPLTLGADIVTEGLTKYISGHSDLLLGSLTVRDERLVAPIRSTLGRLGISVSPDDASMVLRGMETLGVRMQHSSEVAMSLIERLQASEVVERVLYPALPTDPSYTVWQRDFTGASAVFSVIFKPGIANHVPSSLDVLQTFAIGASWGGTRSLVAPMPVKGHRSATEWAGDDLILRISVGLEDPQDLIDDIDAVLADITSRVRVDR</sequence>
<evidence type="ECO:0000256" key="1">
    <source>
        <dbReference type="ARBA" id="ARBA00001933"/>
    </source>
</evidence>
<dbReference type="FunFam" id="3.40.640.10:FF:000046">
    <property type="entry name" value="Cystathionine gamma-lyase"/>
    <property type="match status" value="1"/>
</dbReference>
<organism evidence="10 11">
    <name type="scientific">Rhizobium grahamii</name>
    <dbReference type="NCBI Taxonomy" id="1120045"/>
    <lineage>
        <taxon>Bacteria</taxon>
        <taxon>Pseudomonadati</taxon>
        <taxon>Pseudomonadota</taxon>
        <taxon>Alphaproteobacteria</taxon>
        <taxon>Hyphomicrobiales</taxon>
        <taxon>Rhizobiaceae</taxon>
        <taxon>Rhizobium/Agrobacterium group</taxon>
        <taxon>Rhizobium</taxon>
    </lineage>
</organism>
<dbReference type="InterPro" id="IPR015421">
    <property type="entry name" value="PyrdxlP-dep_Trfase_major"/>
</dbReference>
<dbReference type="PROSITE" id="PS00868">
    <property type="entry name" value="CYS_MET_METAB_PP"/>
    <property type="match status" value="1"/>
</dbReference>
<reference evidence="10 11" key="1">
    <citation type="submission" date="2017-03" db="EMBL/GenBank/DDBJ databases">
        <title>Genome analysis of Rhizobial strains effectives or ineffectives for nitrogen fixation isolated from bean seeds.</title>
        <authorList>
            <person name="Peralta H."/>
            <person name="Aguilar-Vera A."/>
            <person name="Mora Y."/>
            <person name="Vargas-Lagunas C."/>
            <person name="Girard L."/>
            <person name="Mora J."/>
        </authorList>
    </citation>
    <scope>NUCLEOTIDE SEQUENCE [LARGE SCALE GENOMIC DNA]</scope>
    <source>
        <strain evidence="10 11">CCGM3</strain>
    </source>
</reference>
<dbReference type="Gene3D" id="3.90.1150.10">
    <property type="entry name" value="Aspartate Aminotransferase, domain 1"/>
    <property type="match status" value="1"/>
</dbReference>
<evidence type="ECO:0000256" key="9">
    <source>
        <dbReference type="RuleBase" id="RU362118"/>
    </source>
</evidence>
<dbReference type="Proteomes" id="UP000254939">
    <property type="component" value="Unassembled WGS sequence"/>
</dbReference>
<dbReference type="Gene3D" id="3.40.640.10">
    <property type="entry name" value="Type I PLP-dependent aspartate aminotransferase-like (Major domain)"/>
    <property type="match status" value="1"/>
</dbReference>
<comment type="cofactor">
    <cofactor evidence="1 9">
        <name>pyridoxal 5'-phosphate</name>
        <dbReference type="ChEBI" id="CHEBI:597326"/>
    </cofactor>
</comment>
<dbReference type="InterPro" id="IPR054542">
    <property type="entry name" value="Cys_met_metab_PP"/>
</dbReference>
<dbReference type="EMBL" id="NAAC01000046">
    <property type="protein sequence ID" value="RDJ02707.1"/>
    <property type="molecule type" value="Genomic_DNA"/>
</dbReference>
<dbReference type="InterPro" id="IPR015424">
    <property type="entry name" value="PyrdxlP-dep_Trfase"/>
</dbReference>
<dbReference type="PIRSF" id="PIRSF001434">
    <property type="entry name" value="CGS"/>
    <property type="match status" value="1"/>
</dbReference>
<dbReference type="InterPro" id="IPR015422">
    <property type="entry name" value="PyrdxlP-dep_Trfase_small"/>
</dbReference>
<evidence type="ECO:0000256" key="7">
    <source>
        <dbReference type="ARBA" id="ARBA00047625"/>
    </source>
</evidence>
<dbReference type="GO" id="GO:0019346">
    <property type="term" value="P:transsulfuration"/>
    <property type="evidence" value="ECO:0007669"/>
    <property type="project" value="InterPro"/>
</dbReference>
<dbReference type="GO" id="GO:0047804">
    <property type="term" value="F:cysteine-S-conjugate beta-lyase activity"/>
    <property type="evidence" value="ECO:0007669"/>
    <property type="project" value="UniProtKB-EC"/>
</dbReference>
<dbReference type="GO" id="GO:0030170">
    <property type="term" value="F:pyridoxal phosphate binding"/>
    <property type="evidence" value="ECO:0007669"/>
    <property type="project" value="InterPro"/>
</dbReference>
<keyword evidence="3 8" id="KW-0663">Pyridoxal phosphate</keyword>
<dbReference type="RefSeq" id="WP_114715763.1">
    <property type="nucleotide sequence ID" value="NZ_KZ857269.1"/>
</dbReference>
<keyword evidence="4 10" id="KW-0456">Lyase</keyword>
<evidence type="ECO:0000256" key="8">
    <source>
        <dbReference type="PIRSR" id="PIRSR001434-2"/>
    </source>
</evidence>
<comment type="caution">
    <text evidence="10">The sequence shown here is derived from an EMBL/GenBank/DDBJ whole genome shotgun (WGS) entry which is preliminary data.</text>
</comment>
<comment type="catalytic activity">
    <reaction evidence="6">
        <text>L,L-cystathionine + H2O = L-homocysteine + pyruvate + NH4(+)</text>
        <dbReference type="Rhea" id="RHEA:13965"/>
        <dbReference type="ChEBI" id="CHEBI:15361"/>
        <dbReference type="ChEBI" id="CHEBI:15377"/>
        <dbReference type="ChEBI" id="CHEBI:28938"/>
        <dbReference type="ChEBI" id="CHEBI:58161"/>
        <dbReference type="ChEBI" id="CHEBI:58199"/>
    </reaction>
</comment>
<accession>A0A370KER3</accession>
<evidence type="ECO:0000313" key="10">
    <source>
        <dbReference type="EMBL" id="RDJ02707.1"/>
    </source>
</evidence>
<evidence type="ECO:0000256" key="2">
    <source>
        <dbReference type="ARBA" id="ARBA00009077"/>
    </source>
</evidence>
<dbReference type="InterPro" id="IPR006233">
    <property type="entry name" value="Cys_b_lyase_bac"/>
</dbReference>
<comment type="similarity">
    <text evidence="2 9">Belongs to the trans-sulfuration enzymes family.</text>
</comment>
<name>A0A370KER3_9HYPH</name>
<dbReference type="AlphaFoldDB" id="A0A370KER3"/>
<evidence type="ECO:0000256" key="6">
    <source>
        <dbReference type="ARBA" id="ARBA00047517"/>
    </source>
</evidence>
<dbReference type="PANTHER" id="PTHR43500">
    <property type="entry name" value="CYSTATHIONINE BETA-LYASE-RELATED"/>
    <property type="match status" value="1"/>
</dbReference>
<dbReference type="PANTHER" id="PTHR43500:SF1">
    <property type="entry name" value="CYSTATHIONINE BETA-LYASE-RELATED"/>
    <property type="match status" value="1"/>
</dbReference>
<dbReference type="Pfam" id="PF01053">
    <property type="entry name" value="Cys_Met_Meta_PP"/>
    <property type="match status" value="1"/>
</dbReference>
<comment type="catalytic activity">
    <reaction evidence="7">
        <text>an S-substituted L-cysteine + H2O = a thiol + pyruvate + NH4(+)</text>
        <dbReference type="Rhea" id="RHEA:18121"/>
        <dbReference type="ChEBI" id="CHEBI:15361"/>
        <dbReference type="ChEBI" id="CHEBI:15377"/>
        <dbReference type="ChEBI" id="CHEBI:28938"/>
        <dbReference type="ChEBI" id="CHEBI:29256"/>
        <dbReference type="ChEBI" id="CHEBI:58717"/>
        <dbReference type="EC" id="4.4.1.13"/>
    </reaction>
</comment>
<evidence type="ECO:0000256" key="3">
    <source>
        <dbReference type="ARBA" id="ARBA00022898"/>
    </source>
</evidence>
<dbReference type="OrthoDB" id="9790858at2"/>
<evidence type="ECO:0000256" key="5">
    <source>
        <dbReference type="ARBA" id="ARBA00046315"/>
    </source>
</evidence>
<dbReference type="GO" id="GO:0019450">
    <property type="term" value="P:L-cysteine catabolic process to pyruvate"/>
    <property type="evidence" value="ECO:0007669"/>
    <property type="project" value="TreeGrafter"/>
</dbReference>
<dbReference type="InterPro" id="IPR000277">
    <property type="entry name" value="Cys/Met-Metab_PyrdxlP-dep_enz"/>
</dbReference>
<gene>
    <name evidence="10" type="ORF">B5K06_31995</name>
</gene>
<dbReference type="SUPFAM" id="SSF53383">
    <property type="entry name" value="PLP-dependent transferases"/>
    <property type="match status" value="1"/>
</dbReference>